<evidence type="ECO:0000313" key="1">
    <source>
        <dbReference type="EMBL" id="MBX44345.1"/>
    </source>
</evidence>
<dbReference type="AlphaFoldDB" id="A0A2P2NPG8"/>
<protein>
    <submittedName>
        <fullName evidence="1">Uncharacterized protein</fullName>
    </submittedName>
</protein>
<organism evidence="1">
    <name type="scientific">Rhizophora mucronata</name>
    <name type="common">Asiatic mangrove</name>
    <dbReference type="NCBI Taxonomy" id="61149"/>
    <lineage>
        <taxon>Eukaryota</taxon>
        <taxon>Viridiplantae</taxon>
        <taxon>Streptophyta</taxon>
        <taxon>Embryophyta</taxon>
        <taxon>Tracheophyta</taxon>
        <taxon>Spermatophyta</taxon>
        <taxon>Magnoliopsida</taxon>
        <taxon>eudicotyledons</taxon>
        <taxon>Gunneridae</taxon>
        <taxon>Pentapetalae</taxon>
        <taxon>rosids</taxon>
        <taxon>fabids</taxon>
        <taxon>Malpighiales</taxon>
        <taxon>Rhizophoraceae</taxon>
        <taxon>Rhizophora</taxon>
    </lineage>
</organism>
<proteinExistence type="predicted"/>
<reference evidence="1" key="1">
    <citation type="submission" date="2018-02" db="EMBL/GenBank/DDBJ databases">
        <title>Rhizophora mucronata_Transcriptome.</title>
        <authorList>
            <person name="Meera S.P."/>
            <person name="Sreeshan A."/>
            <person name="Augustine A."/>
        </authorList>
    </citation>
    <scope>NUCLEOTIDE SEQUENCE</scope>
    <source>
        <tissue evidence="1">Leaf</tissue>
    </source>
</reference>
<accession>A0A2P2NPG8</accession>
<sequence>MSHEPLITMHQECIIPLILSTLVTIMRDKVNGAILYIRSYVFT</sequence>
<dbReference type="EMBL" id="GGEC01063861">
    <property type="protein sequence ID" value="MBX44345.1"/>
    <property type="molecule type" value="Transcribed_RNA"/>
</dbReference>
<name>A0A2P2NPG8_RHIMU</name>